<proteinExistence type="predicted"/>
<keyword evidence="2" id="KW-1185">Reference proteome</keyword>
<protein>
    <recommendedName>
        <fullName evidence="3">Insecticidal crystal toxin domain-containing protein</fullName>
    </recommendedName>
</protein>
<organism evidence="1 2">
    <name type="scientific">Aspergillus minisclerotigenes</name>
    <dbReference type="NCBI Taxonomy" id="656917"/>
    <lineage>
        <taxon>Eukaryota</taxon>
        <taxon>Fungi</taxon>
        <taxon>Dikarya</taxon>
        <taxon>Ascomycota</taxon>
        <taxon>Pezizomycotina</taxon>
        <taxon>Eurotiomycetes</taxon>
        <taxon>Eurotiomycetidae</taxon>
        <taxon>Eurotiales</taxon>
        <taxon>Aspergillaceae</taxon>
        <taxon>Aspergillus</taxon>
        <taxon>Aspergillus subgen. Circumdati</taxon>
    </lineage>
</organism>
<sequence>MCLSHGFNAIWNDAGSGATRDGGFWHPITQGTLRPPGSMAVENFKELNGQRAALLIGAKSTSSSNPPVKAPTSYTQLWADKGSGAKLNGSFWQPIAPSSYIAMGDVVQSGYTTPSTSKYADESVWDDKMSGVGGNVSIWEVYPFPNNISGTEFLIDFAEFTQPVPTFTASTIPSTGTTYTWVGQCEVTLPFTSYYDDTHQRSLQLIRNPFRQVSRSITWYVEGSYINNRAGSITRSKQVTTGVSSGESTELAHSTGVSISASTGLSVKLRINLNYQFTHSSSSTYKIKAQRADGSIVTGQLEFNTNEEVYLSGVDL</sequence>
<gene>
    <name evidence="1" type="ORF">BDV30DRAFT_231262</name>
</gene>
<dbReference type="PANTHER" id="PTHR48219:SF2">
    <property type="entry name" value="VACUOLAR PROTEIN SORTING-ASSOCIATED PROTEIN 62"/>
    <property type="match status" value="1"/>
</dbReference>
<dbReference type="Proteomes" id="UP000326289">
    <property type="component" value="Unassembled WGS sequence"/>
</dbReference>
<accession>A0A5N6IMX0</accession>
<evidence type="ECO:0000313" key="1">
    <source>
        <dbReference type="EMBL" id="KAB8267796.1"/>
    </source>
</evidence>
<evidence type="ECO:0008006" key="3">
    <source>
        <dbReference type="Google" id="ProtNLM"/>
    </source>
</evidence>
<evidence type="ECO:0000313" key="2">
    <source>
        <dbReference type="Proteomes" id="UP000326289"/>
    </source>
</evidence>
<name>A0A5N6IMX0_9EURO</name>
<dbReference type="EMBL" id="ML732888">
    <property type="protein sequence ID" value="KAB8267796.1"/>
    <property type="molecule type" value="Genomic_DNA"/>
</dbReference>
<dbReference type="PANTHER" id="PTHR48219">
    <property type="entry name" value="VACUOLAR PROTEIN SORTING-ASSOCIATED PROTEIN 62-RELATED"/>
    <property type="match status" value="1"/>
</dbReference>
<dbReference type="InterPro" id="IPR009291">
    <property type="entry name" value="Vps62"/>
</dbReference>
<dbReference type="AlphaFoldDB" id="A0A5N6IMX0"/>
<reference evidence="1 2" key="1">
    <citation type="submission" date="2019-04" db="EMBL/GenBank/DDBJ databases">
        <title>Fungal friends and foes A comparative genomics study of 23 Aspergillus species from section Flavi.</title>
        <authorList>
            <consortium name="DOE Joint Genome Institute"/>
            <person name="Kjaerbolling I."/>
            <person name="Vesth T.C."/>
            <person name="Frisvad J.C."/>
            <person name="Nybo J.L."/>
            <person name="Theobald S."/>
            <person name="Kildgaard S."/>
            <person name="Petersen T.I."/>
            <person name="Kuo A."/>
            <person name="Sato A."/>
            <person name="Lyhne E.K."/>
            <person name="Kogle M.E."/>
            <person name="Wiebenga A."/>
            <person name="Kun R.S."/>
            <person name="Lubbers R.J."/>
            <person name="Makela M.R."/>
            <person name="Barry K."/>
            <person name="Chovatia M."/>
            <person name="Clum A."/>
            <person name="Daum C."/>
            <person name="Haridas S."/>
            <person name="He G."/>
            <person name="LaButti K."/>
            <person name="Lipzen A."/>
            <person name="Mondo S."/>
            <person name="Pangilinan J."/>
            <person name="Riley R."/>
            <person name="Salamov A."/>
            <person name="Simmons B.A."/>
            <person name="Magnuson J.K."/>
            <person name="Henrissat B."/>
            <person name="Mortensen U.H."/>
            <person name="Larsen T.O."/>
            <person name="De vries R.P."/>
            <person name="Grigoriev I.V."/>
            <person name="Machida M."/>
            <person name="Baker S.E."/>
            <person name="Andersen M.R."/>
        </authorList>
    </citation>
    <scope>NUCLEOTIDE SEQUENCE [LARGE SCALE GENOMIC DNA]</scope>
    <source>
        <strain evidence="1 2">CBS 117635</strain>
    </source>
</reference>
<dbReference type="Pfam" id="PF06101">
    <property type="entry name" value="Vps62"/>
    <property type="match status" value="1"/>
</dbReference>